<dbReference type="Pfam" id="PF01205">
    <property type="entry name" value="Impact_N"/>
    <property type="match status" value="1"/>
</dbReference>
<dbReference type="PANTHER" id="PTHR16301:SF20">
    <property type="entry name" value="IMPACT FAMILY MEMBER YIGZ"/>
    <property type="match status" value="1"/>
</dbReference>
<dbReference type="RefSeq" id="WP_099153672.1">
    <property type="nucleotide sequence ID" value="NZ_PDUD01000035.1"/>
</dbReference>
<sequence>MEDAYQTIAGPSTGEFRDRGSKFLAYAYPVYDEETINEHLLELKKLHPKARHHCYAWRLGTDGLQFRANDDGEPSGTAGRPILGQIDSFELTNVFVVVVRYFGGTKLGTSGLINAYKVSTAAALEAAEIEERLLEAVYQVEFEYSLMSDVMNAVKQYEVEIIKQEFTDKGYLQIAIRLSETEEKLMRIRAQIAGAFLEEKEKWETIEGLEIEYKFTR</sequence>
<reference evidence="3 4" key="1">
    <citation type="submission" date="2017-10" db="EMBL/GenBank/DDBJ databases">
        <title>The draft genome sequence of Lewinella nigricans NBRC 102662.</title>
        <authorList>
            <person name="Wang K."/>
        </authorList>
    </citation>
    <scope>NUCLEOTIDE SEQUENCE [LARGE SCALE GENOMIC DNA]</scope>
    <source>
        <strain evidence="3 4">NBRC 102662</strain>
    </source>
</reference>
<dbReference type="SUPFAM" id="SSF54980">
    <property type="entry name" value="EF-G C-terminal domain-like"/>
    <property type="match status" value="1"/>
</dbReference>
<proteinExistence type="inferred from homology"/>
<feature type="domain" description="Impact N-terminal" evidence="2">
    <location>
        <begin position="19"/>
        <end position="124"/>
    </location>
</feature>
<accession>A0A2D0N3D7</accession>
<comment type="caution">
    <text evidence="3">The sequence shown here is derived from an EMBL/GenBank/DDBJ whole genome shotgun (WGS) entry which is preliminary data.</text>
</comment>
<organism evidence="3 4">
    <name type="scientific">Flavilitoribacter nigricans (strain ATCC 23147 / DSM 23189 / NBRC 102662 / NCIMB 1420 / SS-2)</name>
    <name type="common">Lewinella nigricans</name>
    <dbReference type="NCBI Taxonomy" id="1122177"/>
    <lineage>
        <taxon>Bacteria</taxon>
        <taxon>Pseudomonadati</taxon>
        <taxon>Bacteroidota</taxon>
        <taxon>Saprospiria</taxon>
        <taxon>Saprospirales</taxon>
        <taxon>Lewinellaceae</taxon>
        <taxon>Flavilitoribacter</taxon>
    </lineage>
</organism>
<dbReference type="InterPro" id="IPR020569">
    <property type="entry name" value="UPF0029_Impact_CS"/>
</dbReference>
<dbReference type="AlphaFoldDB" id="A0A2D0N3D7"/>
<dbReference type="GO" id="GO:0006446">
    <property type="term" value="P:regulation of translational initiation"/>
    <property type="evidence" value="ECO:0007669"/>
    <property type="project" value="TreeGrafter"/>
</dbReference>
<dbReference type="InterPro" id="IPR023582">
    <property type="entry name" value="Impact"/>
</dbReference>
<dbReference type="PANTHER" id="PTHR16301">
    <property type="entry name" value="IMPACT-RELATED"/>
    <property type="match status" value="1"/>
</dbReference>
<protein>
    <submittedName>
        <fullName evidence="3">YigZ family protein</fullName>
    </submittedName>
</protein>
<dbReference type="InterPro" id="IPR036956">
    <property type="entry name" value="Impact_N_sf"/>
</dbReference>
<evidence type="ECO:0000256" key="1">
    <source>
        <dbReference type="ARBA" id="ARBA00007665"/>
    </source>
</evidence>
<comment type="similarity">
    <text evidence="1">Belongs to the IMPACT family.</text>
</comment>
<dbReference type="InterPro" id="IPR020568">
    <property type="entry name" value="Ribosomal_Su5_D2-typ_SF"/>
</dbReference>
<dbReference type="PROSITE" id="PS00910">
    <property type="entry name" value="UPF0029"/>
    <property type="match status" value="1"/>
</dbReference>
<dbReference type="OrthoDB" id="9813771at2"/>
<keyword evidence="4" id="KW-1185">Reference proteome</keyword>
<dbReference type="GO" id="GO:0005737">
    <property type="term" value="C:cytoplasm"/>
    <property type="evidence" value="ECO:0007669"/>
    <property type="project" value="TreeGrafter"/>
</dbReference>
<dbReference type="Proteomes" id="UP000223913">
    <property type="component" value="Unassembled WGS sequence"/>
</dbReference>
<evidence type="ECO:0000313" key="4">
    <source>
        <dbReference type="Proteomes" id="UP000223913"/>
    </source>
</evidence>
<dbReference type="InterPro" id="IPR035647">
    <property type="entry name" value="EFG_III/V"/>
</dbReference>
<dbReference type="Gene3D" id="3.30.230.30">
    <property type="entry name" value="Impact, N-terminal domain"/>
    <property type="match status" value="1"/>
</dbReference>
<evidence type="ECO:0000313" key="3">
    <source>
        <dbReference type="EMBL" id="PHN02957.1"/>
    </source>
</evidence>
<evidence type="ECO:0000259" key="2">
    <source>
        <dbReference type="Pfam" id="PF01205"/>
    </source>
</evidence>
<name>A0A2D0N3D7_FLAN2</name>
<dbReference type="Gene3D" id="3.30.70.240">
    <property type="match status" value="1"/>
</dbReference>
<dbReference type="InterPro" id="IPR001498">
    <property type="entry name" value="Impact_N"/>
</dbReference>
<dbReference type="EMBL" id="PDUD01000035">
    <property type="protein sequence ID" value="PHN02957.1"/>
    <property type="molecule type" value="Genomic_DNA"/>
</dbReference>
<gene>
    <name evidence="3" type="ORF">CRP01_29570</name>
</gene>
<dbReference type="SUPFAM" id="SSF54211">
    <property type="entry name" value="Ribosomal protein S5 domain 2-like"/>
    <property type="match status" value="1"/>
</dbReference>